<dbReference type="InterPro" id="IPR020017">
    <property type="entry name" value="XapX_domain"/>
</dbReference>
<keyword evidence="3" id="KW-1185">Reference proteome</keyword>
<accession>A0A9X7N0K2</accession>
<keyword evidence="1" id="KW-0472">Membrane</keyword>
<evidence type="ECO:0000256" key="1">
    <source>
        <dbReference type="SAM" id="Phobius"/>
    </source>
</evidence>
<dbReference type="EMBL" id="CP043626">
    <property type="protein sequence ID" value="QEY72794.1"/>
    <property type="molecule type" value="Genomic_DNA"/>
</dbReference>
<dbReference type="AlphaFoldDB" id="A0A9X7N0K2"/>
<dbReference type="Proteomes" id="UP000326659">
    <property type="component" value="Chromosome"/>
</dbReference>
<dbReference type="NCBIfam" id="TIGR03510">
    <property type="entry name" value="XapX"/>
    <property type="match status" value="1"/>
</dbReference>
<keyword evidence="1" id="KW-1133">Transmembrane helix</keyword>
<gene>
    <name evidence="2" type="ORF">F1C79_14975</name>
</gene>
<name>A0A9X7N0K2_PSEDE</name>
<evidence type="ECO:0000313" key="2">
    <source>
        <dbReference type="EMBL" id="QEY72794.1"/>
    </source>
</evidence>
<dbReference type="KEGG" id="pden:F1C79_14975"/>
<protein>
    <submittedName>
        <fullName evidence="2">DUF1427 family protein</fullName>
    </submittedName>
</protein>
<dbReference type="RefSeq" id="WP_081519223.1">
    <property type="nucleotide sequence ID" value="NZ_CP043626.1"/>
</dbReference>
<dbReference type="InterPro" id="IPR009872">
    <property type="entry name" value="DUF1427"/>
</dbReference>
<keyword evidence="1" id="KW-0812">Transmembrane</keyword>
<proteinExistence type="predicted"/>
<dbReference type="Pfam" id="PF07235">
    <property type="entry name" value="DUF1427"/>
    <property type="match status" value="1"/>
</dbReference>
<organism evidence="2 3">
    <name type="scientific">Pseudomonas denitrificans</name>
    <dbReference type="NCBI Taxonomy" id="43306"/>
    <lineage>
        <taxon>Bacteria</taxon>
        <taxon>Pseudomonadati</taxon>
        <taxon>Pseudomonadota</taxon>
        <taxon>Gammaproteobacteria</taxon>
        <taxon>Pseudomonadales</taxon>
        <taxon>Pseudomonadaceae</taxon>
        <taxon>Halopseudomonas</taxon>
    </lineage>
</organism>
<reference evidence="2 3" key="1">
    <citation type="submission" date="2019-09" db="EMBL/GenBank/DDBJ databases">
        <title>Prosopis cineraria nodule microbiome.</title>
        <authorList>
            <person name="Chaluvadi S.R."/>
            <person name="Ali R."/>
            <person name="Wang X."/>
        </authorList>
    </citation>
    <scope>NUCLEOTIDE SEQUENCE [LARGE SCALE GENOMIC DNA]</scope>
    <source>
        <strain evidence="2 3">BG1</strain>
    </source>
</reference>
<feature type="transmembrane region" description="Helical" evidence="1">
    <location>
        <begin position="26"/>
        <end position="48"/>
    </location>
</feature>
<evidence type="ECO:0000313" key="3">
    <source>
        <dbReference type="Proteomes" id="UP000326659"/>
    </source>
</evidence>
<sequence>MNYLISLAIGICVGLAYHFLDFRSPAPPLVALVGLLGMQIGENALPLLTRWFP</sequence>